<evidence type="ECO:0000313" key="2">
    <source>
        <dbReference type="WBParaSite" id="PSAMB.scaffold995size37426.g10207.t1"/>
    </source>
</evidence>
<accession>A0A914XPG2</accession>
<dbReference type="InterPro" id="IPR013083">
    <property type="entry name" value="Znf_RING/FYVE/PHD"/>
</dbReference>
<proteinExistence type="predicted"/>
<evidence type="ECO:0000313" key="1">
    <source>
        <dbReference type="Proteomes" id="UP000887566"/>
    </source>
</evidence>
<name>A0A914XPG2_9BILA</name>
<sequence length="377" mass="40520">MDADSETVQVCSDGKPAFYLPRTLLNPGLLEQIFQLQSGTVSLFDADNMLCMWNGMSFFDRRQGKPPFTAMGCAEVSYEPTAPPHTYASLRPMGLVRLAGRGAGLRPPTPLSYAVALGSVPGTSPFSAVPPPGVRKRRSTGPVEAAPAPLAKVLKVYSTTRDAASGKPKRTTCELVHVDLTEENCSVPHINAELRAKVADKTVVLCDIGGVPIPDDDTTRTAKYWGLGRGTAGNVQKFFALPPVADDDDDDHHDDDDVGAATTRPAAKKDVFGAIVRVEKAVGRLLFGQELKPLLNDALRCGQCLGVAAAPIVCTAECHCIVGCKRCILLWIRSKEELDGLLACPKCRSPWPRDALTNEVTGFIELKGLDQVIEKLI</sequence>
<dbReference type="AlphaFoldDB" id="A0A914XPG2"/>
<dbReference type="WBParaSite" id="PSAMB.scaffold995size37426.g10207.t1">
    <property type="protein sequence ID" value="PSAMB.scaffold995size37426.g10207.t1"/>
    <property type="gene ID" value="PSAMB.scaffold995size37426.g10207"/>
</dbReference>
<keyword evidence="1" id="KW-1185">Reference proteome</keyword>
<dbReference type="Gene3D" id="3.30.40.10">
    <property type="entry name" value="Zinc/RING finger domain, C3HC4 (zinc finger)"/>
    <property type="match status" value="1"/>
</dbReference>
<dbReference type="Proteomes" id="UP000887566">
    <property type="component" value="Unplaced"/>
</dbReference>
<organism evidence="1 2">
    <name type="scientific">Plectus sambesii</name>
    <dbReference type="NCBI Taxonomy" id="2011161"/>
    <lineage>
        <taxon>Eukaryota</taxon>
        <taxon>Metazoa</taxon>
        <taxon>Ecdysozoa</taxon>
        <taxon>Nematoda</taxon>
        <taxon>Chromadorea</taxon>
        <taxon>Plectida</taxon>
        <taxon>Plectina</taxon>
        <taxon>Plectoidea</taxon>
        <taxon>Plectidae</taxon>
        <taxon>Plectus</taxon>
    </lineage>
</organism>
<reference evidence="2" key="1">
    <citation type="submission" date="2022-11" db="UniProtKB">
        <authorList>
            <consortium name="WormBaseParasite"/>
        </authorList>
    </citation>
    <scope>IDENTIFICATION</scope>
</reference>
<protein>
    <submittedName>
        <fullName evidence="2">RING-type domain-containing protein</fullName>
    </submittedName>
</protein>